<evidence type="ECO:0000313" key="2">
    <source>
        <dbReference type="EMBL" id="GAQ84017.1"/>
    </source>
</evidence>
<keyword evidence="3" id="KW-1185">Reference proteome</keyword>
<feature type="compositionally biased region" description="Low complexity" evidence="1">
    <location>
        <begin position="518"/>
        <end position="543"/>
    </location>
</feature>
<reference evidence="2 3" key="1">
    <citation type="journal article" date="2014" name="Nat. Commun.">
        <title>Klebsormidium flaccidum genome reveals primary factors for plant terrestrial adaptation.</title>
        <authorList>
            <person name="Hori K."/>
            <person name="Maruyama F."/>
            <person name="Fujisawa T."/>
            <person name="Togashi T."/>
            <person name="Yamamoto N."/>
            <person name="Seo M."/>
            <person name="Sato S."/>
            <person name="Yamada T."/>
            <person name="Mori H."/>
            <person name="Tajima N."/>
            <person name="Moriyama T."/>
            <person name="Ikeuchi M."/>
            <person name="Watanabe M."/>
            <person name="Wada H."/>
            <person name="Kobayashi K."/>
            <person name="Saito M."/>
            <person name="Masuda T."/>
            <person name="Sasaki-Sekimoto Y."/>
            <person name="Mashiguchi K."/>
            <person name="Awai K."/>
            <person name="Shimojima M."/>
            <person name="Masuda S."/>
            <person name="Iwai M."/>
            <person name="Nobusawa T."/>
            <person name="Narise T."/>
            <person name="Kondo S."/>
            <person name="Saito H."/>
            <person name="Sato R."/>
            <person name="Murakawa M."/>
            <person name="Ihara Y."/>
            <person name="Oshima-Yamada Y."/>
            <person name="Ohtaka K."/>
            <person name="Satoh M."/>
            <person name="Sonobe K."/>
            <person name="Ishii M."/>
            <person name="Ohtani R."/>
            <person name="Kanamori-Sato M."/>
            <person name="Honoki R."/>
            <person name="Miyazaki D."/>
            <person name="Mochizuki H."/>
            <person name="Umetsu J."/>
            <person name="Higashi K."/>
            <person name="Shibata D."/>
            <person name="Kamiya Y."/>
            <person name="Sato N."/>
            <person name="Nakamura Y."/>
            <person name="Tabata S."/>
            <person name="Ida S."/>
            <person name="Kurokawa K."/>
            <person name="Ohta H."/>
        </authorList>
    </citation>
    <scope>NUCLEOTIDE SEQUENCE [LARGE SCALE GENOMIC DNA]</scope>
    <source>
        <strain evidence="2 3">NIES-2285</strain>
    </source>
</reference>
<dbReference type="OMA" id="EDTVCIC"/>
<dbReference type="GO" id="GO:0006952">
    <property type="term" value="P:defense response"/>
    <property type="evidence" value="ECO:0007669"/>
    <property type="project" value="InterPro"/>
</dbReference>
<dbReference type="OrthoDB" id="1366754at2759"/>
<evidence type="ECO:0000256" key="1">
    <source>
        <dbReference type="SAM" id="MobiDB-lite"/>
    </source>
</evidence>
<dbReference type="GO" id="GO:2000031">
    <property type="term" value="P:regulation of salicylic acid mediated signaling pathway"/>
    <property type="evidence" value="ECO:0007669"/>
    <property type="project" value="InterPro"/>
</dbReference>
<accession>A0A1Y1I5L8</accession>
<gene>
    <name evidence="2" type="ORF">KFL_001730110</name>
</gene>
<dbReference type="Proteomes" id="UP000054558">
    <property type="component" value="Unassembled WGS sequence"/>
</dbReference>
<feature type="compositionally biased region" description="Polar residues" evidence="1">
    <location>
        <begin position="212"/>
        <end position="225"/>
    </location>
</feature>
<name>A0A1Y1I5L8_KLENI</name>
<dbReference type="AlphaFoldDB" id="A0A1Y1I5L8"/>
<dbReference type="PANTHER" id="PTHR33199:SF1">
    <property type="entry name" value="OS01G0958700 PROTEIN"/>
    <property type="match status" value="1"/>
</dbReference>
<feature type="compositionally biased region" description="Polar residues" evidence="1">
    <location>
        <begin position="547"/>
        <end position="559"/>
    </location>
</feature>
<feature type="region of interest" description="Disordered" evidence="1">
    <location>
        <begin position="198"/>
        <end position="234"/>
    </location>
</feature>
<proteinExistence type="predicted"/>
<dbReference type="InterPro" id="IPR044663">
    <property type="entry name" value="CAD1/NSL1-like"/>
</dbReference>
<organism evidence="2 3">
    <name type="scientific">Klebsormidium nitens</name>
    <name type="common">Green alga</name>
    <name type="synonym">Ulothrix nitens</name>
    <dbReference type="NCBI Taxonomy" id="105231"/>
    <lineage>
        <taxon>Eukaryota</taxon>
        <taxon>Viridiplantae</taxon>
        <taxon>Streptophyta</taxon>
        <taxon>Klebsormidiophyceae</taxon>
        <taxon>Klebsormidiales</taxon>
        <taxon>Klebsormidiaceae</taxon>
        <taxon>Klebsormidium</taxon>
    </lineage>
</organism>
<sequence>MDRVKALLNRVRRIFRRDETKVASPLCDTLGCGTGFPELRPSAQLNKPLVHLSPVLRTVEVCKGRLEHLPANVRHHTSLHKKVTIEHAEGKKEAASGSASALTAGAMIHSVTIGAGHSRGHAELRMQLSSHDFCEEDNFLSSLSLCNSDLKDGTKLGMIPELEAALPRTWNARVLAQHILETGLVVVMAVNVGTLRQQSGSKTEELGGRRAATNTKASLGATTPDGTGLSAGVEFGSSAAASGEHKEEVTRADEHGTADDAVVFTATTVLQSELVRDEARRRLLEDAIKWIQAAANRWCLNQVVDGSGTPFSLSRVPHFDLAAYLDFQRVKQTSQATSETWRQYVSETELGTAGAAGSPVSVKAGSEFLFQEMSRFGMARRFYVNTDPVRFTGGVPVGIKLWITGIDNDTLELCIERTNQLPDILVRAGFASRMEGGEWHPGRSALSRYVKFKGMNVDCAEVSYSEQQQGKVHVLTGARLAITKAKPGDSAPVLSIKGHYSVLEGARLITSQWEPSRRTPSASTGTPSGSSSRGLPTLSSLSGVSVAETQGSTTTSCEGNESDEREVDRERQQESKLGRYVRLASLTRGPDRQPGYWLLTGVALDVDPAKVLQLRARFSLFEFPTEEVERGS</sequence>
<evidence type="ECO:0000313" key="3">
    <source>
        <dbReference type="Proteomes" id="UP000054558"/>
    </source>
</evidence>
<feature type="region of interest" description="Disordered" evidence="1">
    <location>
        <begin position="511"/>
        <end position="574"/>
    </location>
</feature>
<protein>
    <submittedName>
        <fullName evidence="2">Uncharacterized protein</fullName>
    </submittedName>
</protein>
<dbReference type="PANTHER" id="PTHR33199">
    <property type="entry name" value="MACPF DOMAIN-CONTAINING PROTEIN CAD1"/>
    <property type="match status" value="1"/>
</dbReference>
<dbReference type="EMBL" id="DF237122">
    <property type="protein sequence ID" value="GAQ84017.1"/>
    <property type="molecule type" value="Genomic_DNA"/>
</dbReference>
<dbReference type="GO" id="GO:0012501">
    <property type="term" value="P:programmed cell death"/>
    <property type="evidence" value="ECO:0007669"/>
    <property type="project" value="InterPro"/>
</dbReference>